<keyword evidence="3" id="KW-1185">Reference proteome</keyword>
<dbReference type="KEGG" id="dzi:111276364"/>
<evidence type="ECO:0000313" key="4">
    <source>
        <dbReference type="RefSeq" id="XP_022717840.1"/>
    </source>
</evidence>
<reference evidence="4" key="1">
    <citation type="submission" date="2025-08" db="UniProtKB">
        <authorList>
            <consortium name="RefSeq"/>
        </authorList>
    </citation>
    <scope>IDENTIFICATION</scope>
    <source>
        <tissue evidence="4">Fruit stalk</tissue>
    </source>
</reference>
<dbReference type="Proteomes" id="UP000515121">
    <property type="component" value="Unplaced"/>
</dbReference>
<dbReference type="GeneID" id="111276364"/>
<keyword evidence="2" id="KW-1133">Transmembrane helix</keyword>
<feature type="transmembrane region" description="Helical" evidence="2">
    <location>
        <begin position="668"/>
        <end position="692"/>
    </location>
</feature>
<evidence type="ECO:0000256" key="1">
    <source>
        <dbReference type="SAM" id="MobiDB-lite"/>
    </source>
</evidence>
<name>A0A6P5WNY6_DURZI</name>
<dbReference type="RefSeq" id="XP_022717840.1">
    <property type="nucleotide sequence ID" value="XM_022862105.1"/>
</dbReference>
<keyword evidence="2" id="KW-0472">Membrane</keyword>
<accession>A0A6P5WNY6</accession>
<gene>
    <name evidence="4" type="primary">LOC111276364</name>
</gene>
<evidence type="ECO:0000313" key="3">
    <source>
        <dbReference type="Proteomes" id="UP000515121"/>
    </source>
</evidence>
<dbReference type="AlphaFoldDB" id="A0A6P5WNY6"/>
<dbReference type="PANTHER" id="PTHR31170">
    <property type="entry name" value="BNAC04G53230D PROTEIN"/>
    <property type="match status" value="1"/>
</dbReference>
<protein>
    <submittedName>
        <fullName evidence="4">UPF0481 protein At3g02645</fullName>
    </submittedName>
</protein>
<sequence length="694" mass="79118">MASSFGEAAINALANYVLDHLSRGNVIIVESEYRLFDHPSISYIGGPKIEAFCTLNEISASNIVVYINFLLLEMISTDSSQVGKGLGSRLLRSVVAIGFGLGCGAVSRTKESSKTEEIFHYKPPPPFQIKRGKVSCSFFASIVNPQQMEAKRNSKRIASAPPKLSSLQAEDKRNDVETSCKWTMGNQMHLVSSSDTLSSTTTTPPTQGKGVNEDHKAKIPRFEEAYHSSLLKVPHRLRQVNENAYEPQLISIGPYHRGKPHLKEMEVYKQRCLSMILNKNDKERVAKDLNIEQAQNCYSPSFVHKENIFKETMLRDGCFLVELLCGRANHIDPIFELEWVKNALFYDILLLENQLPFYVLDGLYHLIKDQTDGKDLASQAFSFLRNFLPGPKNWNKDRPIIKDTDNIKHLLGLVHDNWLPSPKGIMRHQAYYRLKEEEESEGNEGRQEKWKFTFCGVEKAKEQQGQGDEENGMNKGDHNCNYFKCKFICCAKERKNVRKGRVEWQSLRCATELNEAGIEFKKVEVDGNGKSTEENNVQSLFDINFSAAVMKIPTFVVDDCTDSLFRNLIAYELYREGSTYVIDYVTLTDNLINSDKDVKLLRLSGIIENMLGDDATVAKMINKIRDHVTLCGNSFYYEEIFAEVKKHCEKRRNTWRATLLHDYFYSPWALFSFLAALLVILITITQFIFSILSL</sequence>
<dbReference type="PANTHER" id="PTHR31170:SF17">
    <property type="match status" value="1"/>
</dbReference>
<proteinExistence type="predicted"/>
<dbReference type="OrthoDB" id="672127at2759"/>
<evidence type="ECO:0000256" key="2">
    <source>
        <dbReference type="SAM" id="Phobius"/>
    </source>
</evidence>
<dbReference type="Pfam" id="PF03140">
    <property type="entry name" value="DUF247"/>
    <property type="match status" value="1"/>
</dbReference>
<dbReference type="InterPro" id="IPR004158">
    <property type="entry name" value="DUF247_pln"/>
</dbReference>
<keyword evidence="2" id="KW-0812">Transmembrane</keyword>
<feature type="compositionally biased region" description="Low complexity" evidence="1">
    <location>
        <begin position="192"/>
        <end position="206"/>
    </location>
</feature>
<organism evidence="3 4">
    <name type="scientific">Durio zibethinus</name>
    <name type="common">Durian</name>
    <dbReference type="NCBI Taxonomy" id="66656"/>
    <lineage>
        <taxon>Eukaryota</taxon>
        <taxon>Viridiplantae</taxon>
        <taxon>Streptophyta</taxon>
        <taxon>Embryophyta</taxon>
        <taxon>Tracheophyta</taxon>
        <taxon>Spermatophyta</taxon>
        <taxon>Magnoliopsida</taxon>
        <taxon>eudicotyledons</taxon>
        <taxon>Gunneridae</taxon>
        <taxon>Pentapetalae</taxon>
        <taxon>rosids</taxon>
        <taxon>malvids</taxon>
        <taxon>Malvales</taxon>
        <taxon>Malvaceae</taxon>
        <taxon>Helicteroideae</taxon>
        <taxon>Durio</taxon>
    </lineage>
</organism>
<feature type="region of interest" description="Disordered" evidence="1">
    <location>
        <begin position="192"/>
        <end position="213"/>
    </location>
</feature>
<feature type="region of interest" description="Disordered" evidence="1">
    <location>
        <begin position="150"/>
        <end position="172"/>
    </location>
</feature>